<dbReference type="AlphaFoldDB" id="A0A0B7B8U3"/>
<feature type="compositionally biased region" description="Polar residues" evidence="1">
    <location>
        <begin position="9"/>
        <end position="21"/>
    </location>
</feature>
<sequence length="235" mass="25847">DLLENLKKFNQSQSLSETSSFLEVPGSSSAPSEVSPESLQMNSIESLSSCEATSLPVSTLTQSKVSCKTPAKRKVASTTEVHRSLDQCKDPLLIYPDTDTEYVRQNRTQHSAESQLTSKSNMSHLQTQQHTANEMSVGNQMSTDCHEIKYNQIPTQNQTSTTGKHIDISPLVPQQSKIVAHMVMSNDQSEASHKSGARIKGGCISARAAFWERKIIDGEATNNEEFPEMIDSSNL</sequence>
<feature type="non-terminal residue" evidence="2">
    <location>
        <position position="1"/>
    </location>
</feature>
<protein>
    <submittedName>
        <fullName evidence="2">Uncharacterized protein</fullName>
    </submittedName>
</protein>
<gene>
    <name evidence="2" type="primary">ORF170270</name>
</gene>
<name>A0A0B7B8U3_9EUPU</name>
<proteinExistence type="predicted"/>
<reference evidence="2" key="1">
    <citation type="submission" date="2014-12" db="EMBL/GenBank/DDBJ databases">
        <title>Insight into the proteome of Arion vulgaris.</title>
        <authorList>
            <person name="Aradska J."/>
            <person name="Bulat T."/>
            <person name="Smidak R."/>
            <person name="Sarate P."/>
            <person name="Gangsoo J."/>
            <person name="Sialana F."/>
            <person name="Bilban M."/>
            <person name="Lubec G."/>
        </authorList>
    </citation>
    <scope>NUCLEOTIDE SEQUENCE</scope>
    <source>
        <tissue evidence="2">Skin</tissue>
    </source>
</reference>
<feature type="region of interest" description="Disordered" evidence="1">
    <location>
        <begin position="105"/>
        <end position="132"/>
    </location>
</feature>
<feature type="compositionally biased region" description="Low complexity" evidence="1">
    <location>
        <begin position="23"/>
        <end position="38"/>
    </location>
</feature>
<dbReference type="EMBL" id="HACG01042467">
    <property type="protein sequence ID" value="CEK89332.1"/>
    <property type="molecule type" value="Transcribed_RNA"/>
</dbReference>
<evidence type="ECO:0000313" key="2">
    <source>
        <dbReference type="EMBL" id="CEK89332.1"/>
    </source>
</evidence>
<accession>A0A0B7B8U3</accession>
<evidence type="ECO:0000256" key="1">
    <source>
        <dbReference type="SAM" id="MobiDB-lite"/>
    </source>
</evidence>
<organism evidence="2">
    <name type="scientific">Arion vulgaris</name>
    <dbReference type="NCBI Taxonomy" id="1028688"/>
    <lineage>
        <taxon>Eukaryota</taxon>
        <taxon>Metazoa</taxon>
        <taxon>Spiralia</taxon>
        <taxon>Lophotrochozoa</taxon>
        <taxon>Mollusca</taxon>
        <taxon>Gastropoda</taxon>
        <taxon>Heterobranchia</taxon>
        <taxon>Euthyneura</taxon>
        <taxon>Panpulmonata</taxon>
        <taxon>Eupulmonata</taxon>
        <taxon>Stylommatophora</taxon>
        <taxon>Helicina</taxon>
        <taxon>Arionoidea</taxon>
        <taxon>Arionidae</taxon>
        <taxon>Arion</taxon>
    </lineage>
</organism>
<feature type="region of interest" description="Disordered" evidence="1">
    <location>
        <begin position="9"/>
        <end position="46"/>
    </location>
</feature>